<dbReference type="Gene3D" id="3.40.50.720">
    <property type="entry name" value="NAD(P)-binding Rossmann-like Domain"/>
    <property type="match status" value="1"/>
</dbReference>
<reference evidence="5" key="1">
    <citation type="journal article" date="2019" name="Int. J. Syst. Evol. Microbiol.">
        <title>The Global Catalogue of Microorganisms (GCM) 10K type strain sequencing project: providing services to taxonomists for standard genome sequencing and annotation.</title>
        <authorList>
            <consortium name="The Broad Institute Genomics Platform"/>
            <consortium name="The Broad Institute Genome Sequencing Center for Infectious Disease"/>
            <person name="Wu L."/>
            <person name="Ma J."/>
        </authorList>
    </citation>
    <scope>NUCLEOTIDE SEQUENCE [LARGE SCALE GENOMIC DNA]</scope>
    <source>
        <strain evidence="5">JCM 16373</strain>
    </source>
</reference>
<organism evidence="4 5">
    <name type="scientific">Streptomyces axinellae</name>
    <dbReference type="NCBI Taxonomy" id="552788"/>
    <lineage>
        <taxon>Bacteria</taxon>
        <taxon>Bacillati</taxon>
        <taxon>Actinomycetota</taxon>
        <taxon>Actinomycetes</taxon>
        <taxon>Kitasatosporales</taxon>
        <taxon>Streptomycetaceae</taxon>
        <taxon>Streptomyces</taxon>
    </lineage>
</organism>
<proteinExistence type="inferred from homology"/>
<evidence type="ECO:0000256" key="2">
    <source>
        <dbReference type="ARBA" id="ARBA00023002"/>
    </source>
</evidence>
<dbReference type="EMBL" id="BAAARJ010000010">
    <property type="protein sequence ID" value="GAA2617412.1"/>
    <property type="molecule type" value="Genomic_DNA"/>
</dbReference>
<dbReference type="Proteomes" id="UP001501447">
    <property type="component" value="Unassembled WGS sequence"/>
</dbReference>
<keyword evidence="5" id="KW-1185">Reference proteome</keyword>
<keyword evidence="2" id="KW-0560">Oxidoreductase</keyword>
<dbReference type="Pfam" id="PF13561">
    <property type="entry name" value="adh_short_C2"/>
    <property type="match status" value="1"/>
</dbReference>
<name>A0ABP6CM39_9ACTN</name>
<dbReference type="PANTHER" id="PTHR42760">
    <property type="entry name" value="SHORT-CHAIN DEHYDROGENASES/REDUCTASES FAMILY MEMBER"/>
    <property type="match status" value="1"/>
</dbReference>
<evidence type="ECO:0000313" key="5">
    <source>
        <dbReference type="Proteomes" id="UP001501447"/>
    </source>
</evidence>
<dbReference type="CDD" id="cd05233">
    <property type="entry name" value="SDR_c"/>
    <property type="match status" value="1"/>
</dbReference>
<dbReference type="SUPFAM" id="SSF51735">
    <property type="entry name" value="NAD(P)-binding Rossmann-fold domains"/>
    <property type="match status" value="1"/>
</dbReference>
<protein>
    <submittedName>
        <fullName evidence="4">Glucose 1-dehydrogenase</fullName>
    </submittedName>
</protein>
<dbReference type="PRINTS" id="PR00081">
    <property type="entry name" value="GDHRDH"/>
</dbReference>
<accession>A0ABP6CM39</accession>
<dbReference type="PANTHER" id="PTHR42760:SF115">
    <property type="entry name" value="3-OXOACYL-[ACYL-CARRIER-PROTEIN] REDUCTASE FABG"/>
    <property type="match status" value="1"/>
</dbReference>
<comment type="similarity">
    <text evidence="1">Belongs to the short-chain dehydrogenases/reductases (SDR) family.</text>
</comment>
<feature type="region of interest" description="Disordered" evidence="3">
    <location>
        <begin position="1"/>
        <end position="32"/>
    </location>
</feature>
<sequence length="313" mass="31722">MNGTPQPEQAPEAAPAPDAAPAHVPASAAAPRPGATAEAFRIEGARALVTGASRGIGRAVALAFADAGADLALSARNEDALKDTAAEVTRRGRKAVLVPGDFARPAAAGEVVDEAAGALGGLDTLVHNAGTLPVDSEGAPKLAPLQHARQQEWDPVITVNLNSTAALCRRAHPHLAASSRASLVLMSSIAGVVGTPTMEAYAATKAAQISLARSLAVGWAREGIRVNALCPGWTRTDMTAFATEAAPLSDWLMAHVPMGRWAEPEEAAWAALYLASPAAAFLTGQALLLDGGVSVPDGGLAGIPKPASPFAEA</sequence>
<gene>
    <name evidence="4" type="ORF">GCM10009863_34130</name>
</gene>
<evidence type="ECO:0000256" key="3">
    <source>
        <dbReference type="SAM" id="MobiDB-lite"/>
    </source>
</evidence>
<dbReference type="InterPro" id="IPR036291">
    <property type="entry name" value="NAD(P)-bd_dom_sf"/>
</dbReference>
<evidence type="ECO:0000256" key="1">
    <source>
        <dbReference type="ARBA" id="ARBA00006484"/>
    </source>
</evidence>
<comment type="caution">
    <text evidence="4">The sequence shown here is derived from an EMBL/GenBank/DDBJ whole genome shotgun (WGS) entry which is preliminary data.</text>
</comment>
<evidence type="ECO:0000313" key="4">
    <source>
        <dbReference type="EMBL" id="GAA2617412.1"/>
    </source>
</evidence>
<dbReference type="InterPro" id="IPR002347">
    <property type="entry name" value="SDR_fam"/>
</dbReference>